<accession>A0A2I3RM10</accession>
<dbReference type="InterPro" id="IPR036975">
    <property type="entry name" value="Importin-a_IBB_sf"/>
</dbReference>
<dbReference type="InterPro" id="IPR000225">
    <property type="entry name" value="Armadillo"/>
</dbReference>
<dbReference type="InterPro" id="IPR032413">
    <property type="entry name" value="Arm_3"/>
</dbReference>
<proteinExistence type="inferred from homology"/>
<evidence type="ECO:0000256" key="4">
    <source>
        <dbReference type="ARBA" id="ARBA00022927"/>
    </source>
</evidence>
<evidence type="ECO:0000256" key="2">
    <source>
        <dbReference type="ARBA" id="ARBA00022448"/>
    </source>
</evidence>
<dbReference type="InterPro" id="IPR002652">
    <property type="entry name" value="Importin-a_IBB"/>
</dbReference>
<dbReference type="Proteomes" id="UP000002277">
    <property type="component" value="Chromosome 4"/>
</dbReference>
<evidence type="ECO:0000259" key="7">
    <source>
        <dbReference type="PROSITE" id="PS51214"/>
    </source>
</evidence>
<dbReference type="SMART" id="SM00185">
    <property type="entry name" value="ARM"/>
    <property type="match status" value="7"/>
</dbReference>
<evidence type="ECO:0000313" key="9">
    <source>
        <dbReference type="Proteomes" id="UP000002277"/>
    </source>
</evidence>
<dbReference type="InParanoid" id="A0A2I3RM10"/>
<comment type="function">
    <text evidence="5">Functions in nuclear protein import.</text>
</comment>
<feature type="repeat" description="ARM" evidence="6">
    <location>
        <begin position="280"/>
        <end position="322"/>
    </location>
</feature>
<dbReference type="GO" id="GO:0005634">
    <property type="term" value="C:nucleus"/>
    <property type="evidence" value="ECO:0000318"/>
    <property type="project" value="GO_Central"/>
</dbReference>
<keyword evidence="9" id="KW-1185">Reference proteome</keyword>
<dbReference type="InterPro" id="IPR024931">
    <property type="entry name" value="Importin_alpha"/>
</dbReference>
<dbReference type="GeneTree" id="ENSGT01050000244891"/>
<dbReference type="PROSITE" id="PS51214">
    <property type="entry name" value="IBB"/>
    <property type="match status" value="1"/>
</dbReference>
<dbReference type="GO" id="GO:0008139">
    <property type="term" value="F:nuclear localization sequence binding"/>
    <property type="evidence" value="ECO:0000318"/>
    <property type="project" value="GO_Central"/>
</dbReference>
<evidence type="ECO:0000256" key="5">
    <source>
        <dbReference type="PIRNR" id="PIRNR005673"/>
    </source>
</evidence>
<dbReference type="InterPro" id="IPR011989">
    <property type="entry name" value="ARM-like"/>
</dbReference>
<keyword evidence="3" id="KW-0677">Repeat</keyword>
<protein>
    <recommendedName>
        <fullName evidence="5">Importin subunit alpha</fullName>
    </recommendedName>
</protein>
<organism evidence="8 9">
    <name type="scientific">Pan troglodytes</name>
    <name type="common">Chimpanzee</name>
    <dbReference type="NCBI Taxonomy" id="9598"/>
    <lineage>
        <taxon>Eukaryota</taxon>
        <taxon>Metazoa</taxon>
        <taxon>Chordata</taxon>
        <taxon>Craniata</taxon>
        <taxon>Vertebrata</taxon>
        <taxon>Euteleostomi</taxon>
        <taxon>Mammalia</taxon>
        <taxon>Eutheria</taxon>
        <taxon>Euarchontoglires</taxon>
        <taxon>Primates</taxon>
        <taxon>Haplorrhini</taxon>
        <taxon>Catarrhini</taxon>
        <taxon>Hominidae</taxon>
        <taxon>Pan</taxon>
    </lineage>
</organism>
<dbReference type="Pfam" id="PF16186">
    <property type="entry name" value="Arm_3"/>
    <property type="match status" value="1"/>
</dbReference>
<reference evidence="8 9" key="1">
    <citation type="journal article" date="2005" name="Nature">
        <title>Initial sequence of the chimpanzee genome and comparison with the human genome.</title>
        <authorList>
            <consortium name="Chimpanzee sequencing and analysis consortium"/>
        </authorList>
    </citation>
    <scope>NUCLEOTIDE SEQUENCE [LARGE SCALE GENOMIC DNA]</scope>
</reference>
<feature type="domain" description="IBB" evidence="7">
    <location>
        <begin position="1"/>
        <end position="56"/>
    </location>
</feature>
<keyword evidence="4 5" id="KW-0653">Protein transport</keyword>
<dbReference type="GO" id="GO:0006607">
    <property type="term" value="P:NLS-bearing protein import into nucleus"/>
    <property type="evidence" value="ECO:0000318"/>
    <property type="project" value="GO_Central"/>
</dbReference>
<evidence type="ECO:0000313" key="8">
    <source>
        <dbReference type="Ensembl" id="ENSPTRP00000065686.1"/>
    </source>
</evidence>
<evidence type="ECO:0000256" key="1">
    <source>
        <dbReference type="ARBA" id="ARBA00010394"/>
    </source>
</evidence>
<dbReference type="EMBL" id="AACZ04033843">
    <property type="status" value="NOT_ANNOTATED_CDS"/>
    <property type="molecule type" value="Genomic_DNA"/>
</dbReference>
<dbReference type="GO" id="GO:0042564">
    <property type="term" value="C:NLS-dependent protein nuclear import complex"/>
    <property type="evidence" value="ECO:0007669"/>
    <property type="project" value="UniProtKB-ARBA"/>
</dbReference>
<dbReference type="PANTHER" id="PTHR23316">
    <property type="entry name" value="IMPORTIN ALPHA"/>
    <property type="match status" value="1"/>
</dbReference>
<sequence length="506" mass="55828">MSTNENANIPVARLNRFKNNTEMRCRRIEVNVKLRKAKRNDQMLKRRNASSFPDVAASALEKNRKNQGTVNWSVDDIVKGTNSNNVESQLQATQAAMKPLSREKQPPIGNIIWAGLIPKFVSFLGRTDCSPIQFESAWALANIAVVDGGAIPAFISLLASPHAHISEQAVWALGNIAGDGLVFRDLVIKYGAVDPLLALLAVPDMSSLVCGYLCHLTWTLSILCCYKNPAPQLDAVEQILSTLVWLLHHDDPEVLADSCWAISYLTDGPNKRIDMFLKTGVLPQLVKLLGASELPTVTPALRPIGNIVTGTDEETQVVIDAGALAVFPNLLVNSKTNFQKEGTWTMSNITADPQDEIQQVVNHGLVPFLTMFSLRQILKTQKEAVWVEQAVYLIHCGLIKPLMNLLTSKDTKVILVILDAILNIFQAAEKLGETEKLSIMMEECGGLDKIEAIQNHENESVYKALLSLIEKNFLVEEEEDQNAVPETNSEGYTFQVQNGTPGTFNF</sequence>
<dbReference type="FunFam" id="1.25.10.10:FF:000009">
    <property type="entry name" value="Importin subunit alpha"/>
    <property type="match status" value="1"/>
</dbReference>
<keyword evidence="2 5" id="KW-0813">Transport</keyword>
<dbReference type="Pfam" id="PF00514">
    <property type="entry name" value="Arm"/>
    <property type="match status" value="5"/>
</dbReference>
<dbReference type="PROSITE" id="PS50176">
    <property type="entry name" value="ARM_REPEAT"/>
    <property type="match status" value="2"/>
</dbReference>
<dbReference type="AlphaFoldDB" id="A0A2I3RM10"/>
<dbReference type="PIRSF" id="PIRSF005673">
    <property type="entry name" value="Importin_alpha"/>
    <property type="match status" value="1"/>
</dbReference>
<dbReference type="Pfam" id="PF01749">
    <property type="entry name" value="IBB"/>
    <property type="match status" value="1"/>
</dbReference>
<dbReference type="GO" id="GO:0005737">
    <property type="term" value="C:cytoplasm"/>
    <property type="evidence" value="ECO:0007669"/>
    <property type="project" value="InterPro"/>
</dbReference>
<dbReference type="InterPro" id="IPR016024">
    <property type="entry name" value="ARM-type_fold"/>
</dbReference>
<dbReference type="OMA" id="EDVNPEC"/>
<dbReference type="SUPFAM" id="SSF48371">
    <property type="entry name" value="ARM repeat"/>
    <property type="match status" value="1"/>
</dbReference>
<feature type="repeat" description="ARM" evidence="6">
    <location>
        <begin position="149"/>
        <end position="177"/>
    </location>
</feature>
<dbReference type="Ensembl" id="ENSPTRT00000017549.4">
    <property type="protein sequence ID" value="ENSPTRP00000065686.1"/>
    <property type="gene ID" value="ENSPTRG00000009570.4"/>
</dbReference>
<reference evidence="8" key="2">
    <citation type="submission" date="2025-08" db="UniProtKB">
        <authorList>
            <consortium name="Ensembl"/>
        </authorList>
    </citation>
    <scope>IDENTIFICATION</scope>
</reference>
<evidence type="ECO:0000256" key="6">
    <source>
        <dbReference type="PROSITE-ProRule" id="PRU00259"/>
    </source>
</evidence>
<dbReference type="GO" id="GO:0061608">
    <property type="term" value="F:nuclear import signal receptor activity"/>
    <property type="evidence" value="ECO:0000318"/>
    <property type="project" value="GO_Central"/>
</dbReference>
<comment type="similarity">
    <text evidence="1 5">Belongs to the importin alpha family.</text>
</comment>
<evidence type="ECO:0000256" key="3">
    <source>
        <dbReference type="ARBA" id="ARBA00022737"/>
    </source>
</evidence>
<dbReference type="Gene3D" id="1.20.5.690">
    <property type="entry name" value="Importin-alpha, importin-beta-binding domain"/>
    <property type="match status" value="1"/>
</dbReference>
<reference evidence="8" key="3">
    <citation type="submission" date="2025-09" db="UniProtKB">
        <authorList>
            <consortium name="Ensembl"/>
        </authorList>
    </citation>
    <scope>IDENTIFICATION</scope>
</reference>
<dbReference type="Gene3D" id="1.25.10.10">
    <property type="entry name" value="Leucine-rich Repeat Variant"/>
    <property type="match status" value="1"/>
</dbReference>
<name>A0A2I3RM10_PANTR</name>